<comment type="caution">
    <text evidence="5">The sequence shown here is derived from an EMBL/GenBank/DDBJ whole genome shotgun (WGS) entry which is preliminary data.</text>
</comment>
<dbReference type="AlphaFoldDB" id="A0A0W0Y5F7"/>
<evidence type="ECO:0000313" key="6">
    <source>
        <dbReference type="Proteomes" id="UP000054618"/>
    </source>
</evidence>
<dbReference type="OrthoDB" id="9794407at2"/>
<dbReference type="Gene3D" id="2.160.10.10">
    <property type="entry name" value="Hexapeptide repeat proteins"/>
    <property type="match status" value="1"/>
</dbReference>
<dbReference type="STRING" id="45073.Lqui_0812"/>
<evidence type="ECO:0000313" key="5">
    <source>
        <dbReference type="EMBL" id="KTD51968.1"/>
    </source>
</evidence>
<dbReference type="Pfam" id="PF17836">
    <property type="entry name" value="PglD_N"/>
    <property type="match status" value="1"/>
</dbReference>
<feature type="binding site" evidence="3">
    <location>
        <position position="66"/>
    </location>
    <ligand>
        <name>substrate</name>
    </ligand>
</feature>
<dbReference type="Pfam" id="PF00132">
    <property type="entry name" value="Hexapep"/>
    <property type="match status" value="2"/>
</dbReference>
<dbReference type="PATRIC" id="fig|45073.5.peg.859"/>
<evidence type="ECO:0000256" key="2">
    <source>
        <dbReference type="PIRSR" id="PIRSR620019-1"/>
    </source>
</evidence>
<keyword evidence="5" id="KW-0808">Transferase</keyword>
<dbReference type="Proteomes" id="UP000054618">
    <property type="component" value="Unassembled WGS sequence"/>
</dbReference>
<feature type="active site" description="Proton acceptor" evidence="2">
    <location>
        <position position="133"/>
    </location>
</feature>
<dbReference type="NCBIfam" id="TIGR03570">
    <property type="entry name" value="NeuD_NnaD"/>
    <property type="match status" value="1"/>
</dbReference>
<dbReference type="PANTHER" id="PTHR43300">
    <property type="entry name" value="ACETYLTRANSFERASE"/>
    <property type="match status" value="1"/>
</dbReference>
<dbReference type="InterPro" id="IPR011004">
    <property type="entry name" value="Trimer_LpxA-like_sf"/>
</dbReference>
<gene>
    <name evidence="5" type="ORF">Lqui_0812</name>
</gene>
<feature type="site" description="Increases basicity of active site His" evidence="2">
    <location>
        <position position="134"/>
    </location>
</feature>
<dbReference type="InterPro" id="IPR041561">
    <property type="entry name" value="PglD_N"/>
</dbReference>
<proteinExistence type="inferred from homology"/>
<name>A0A0W0Y5F7_9GAMM</name>
<dbReference type="SUPFAM" id="SSF51161">
    <property type="entry name" value="Trimeric LpxA-like enzymes"/>
    <property type="match status" value="1"/>
</dbReference>
<protein>
    <submittedName>
        <fullName evidence="5">Chloramphenicol acetyltransferase</fullName>
    </submittedName>
</protein>
<dbReference type="EMBL" id="LNYS01000006">
    <property type="protein sequence ID" value="KTD51968.1"/>
    <property type="molecule type" value="Genomic_DNA"/>
</dbReference>
<feature type="binding site" evidence="3">
    <location>
        <position position="142"/>
    </location>
    <ligand>
        <name>acetyl-CoA</name>
        <dbReference type="ChEBI" id="CHEBI:57288"/>
    </ligand>
</feature>
<evidence type="ECO:0000259" key="4">
    <source>
        <dbReference type="Pfam" id="PF17836"/>
    </source>
</evidence>
<feature type="domain" description="PglD N-terminal" evidence="4">
    <location>
        <begin position="8"/>
        <end position="77"/>
    </location>
</feature>
<dbReference type="PANTHER" id="PTHR43300:SF7">
    <property type="entry name" value="UDP-N-ACETYLBACILLOSAMINE N-ACETYLTRANSFERASE"/>
    <property type="match status" value="1"/>
</dbReference>
<keyword evidence="6" id="KW-1185">Reference proteome</keyword>
<dbReference type="InterPro" id="IPR020019">
    <property type="entry name" value="AcTrfase_PglD-like"/>
</dbReference>
<organism evidence="5 6">
    <name type="scientific">Legionella quinlivanii</name>
    <dbReference type="NCBI Taxonomy" id="45073"/>
    <lineage>
        <taxon>Bacteria</taxon>
        <taxon>Pseudomonadati</taxon>
        <taxon>Pseudomonadota</taxon>
        <taxon>Gammaproteobacteria</taxon>
        <taxon>Legionellales</taxon>
        <taxon>Legionellaceae</taxon>
        <taxon>Legionella</taxon>
    </lineage>
</organism>
<dbReference type="Gene3D" id="3.40.50.20">
    <property type="match status" value="1"/>
</dbReference>
<reference evidence="5 6" key="1">
    <citation type="submission" date="2015-11" db="EMBL/GenBank/DDBJ databases">
        <title>Genomic analysis of 38 Legionella species identifies large and diverse effector repertoires.</title>
        <authorList>
            <person name="Burstein D."/>
            <person name="Amaro F."/>
            <person name="Zusman T."/>
            <person name="Lifshitz Z."/>
            <person name="Cohen O."/>
            <person name="Gilbert J.A."/>
            <person name="Pupko T."/>
            <person name="Shuman H.A."/>
            <person name="Segal G."/>
        </authorList>
    </citation>
    <scope>NUCLEOTIDE SEQUENCE [LARGE SCALE GENOMIC DNA]</scope>
    <source>
        <strain evidence="5 6">CDC#1442-AUS-E</strain>
    </source>
</reference>
<sequence>MDKSNILLVVMGYGGHARSVADVAFSAGYRQLVFVDSNARPQEQFINFPVFNTYPDQTQDCCLASGDNSRREQQMNQAIKKQWQIASIISPKSNLSLGASIGSGSFVGHLASIGPQATIGRGCIINTGAIVEHDCSVGDFSHISVNTVLAGYVSVGKFVFVGAGAIIRDRVSISDNVIIGAGSTVIKDIHEPGVYAGSPAKKIRSSQELPGSQLS</sequence>
<dbReference type="RefSeq" id="WP_058506908.1">
    <property type="nucleotide sequence ID" value="NZ_CAAAIK010000015.1"/>
</dbReference>
<dbReference type="CDD" id="cd03360">
    <property type="entry name" value="LbH_AT_putative"/>
    <property type="match status" value="1"/>
</dbReference>
<evidence type="ECO:0000256" key="1">
    <source>
        <dbReference type="ARBA" id="ARBA00007274"/>
    </source>
</evidence>
<dbReference type="GO" id="GO:0016740">
    <property type="term" value="F:transferase activity"/>
    <property type="evidence" value="ECO:0007669"/>
    <property type="project" value="UniProtKB-KW"/>
</dbReference>
<evidence type="ECO:0000256" key="3">
    <source>
        <dbReference type="PIRSR" id="PIRSR620019-2"/>
    </source>
</evidence>
<comment type="similarity">
    <text evidence="1">Belongs to the transferase hexapeptide repeat family.</text>
</comment>
<accession>A0A0W0Y5F7</accession>
<dbReference type="InterPro" id="IPR050179">
    <property type="entry name" value="Trans_hexapeptide_repeat"/>
</dbReference>
<dbReference type="InterPro" id="IPR001451">
    <property type="entry name" value="Hexapep"/>
</dbReference>